<name>A0ABT1D6G2_9PROT</name>
<dbReference type="Proteomes" id="UP001523392">
    <property type="component" value="Unassembled WGS sequence"/>
</dbReference>
<keyword evidence="2" id="KW-1185">Reference proteome</keyword>
<comment type="caution">
    <text evidence="1">The sequence shown here is derived from an EMBL/GenBank/DDBJ whole genome shotgun (WGS) entry which is preliminary data.</text>
</comment>
<evidence type="ECO:0000313" key="1">
    <source>
        <dbReference type="EMBL" id="MCO6417496.1"/>
    </source>
</evidence>
<proteinExistence type="predicted"/>
<gene>
    <name evidence="1" type="ORF">JYK14_15195</name>
</gene>
<sequence>MDPTRFVPLDETRASTNMVRRYGWGPRGERLVDAAPHGHWRTTTFVVGLRHPSFVAPLVLDGPMTGEISAPVWSAAWR</sequence>
<dbReference type="EMBL" id="JAFIRR010000093">
    <property type="protein sequence ID" value="MCO6417496.1"/>
    <property type="molecule type" value="Genomic_DNA"/>
</dbReference>
<dbReference type="RefSeq" id="WP_252954137.1">
    <property type="nucleotide sequence ID" value="NZ_JAFIRR010000093.1"/>
</dbReference>
<accession>A0ABT1D6G2</accession>
<evidence type="ECO:0000313" key="2">
    <source>
        <dbReference type="Proteomes" id="UP001523392"/>
    </source>
</evidence>
<protein>
    <submittedName>
        <fullName evidence="1">Transposase</fullName>
    </submittedName>
</protein>
<organism evidence="1 2">
    <name type="scientific">Siccirubricoccus soli</name>
    <dbReference type="NCBI Taxonomy" id="2899147"/>
    <lineage>
        <taxon>Bacteria</taxon>
        <taxon>Pseudomonadati</taxon>
        <taxon>Pseudomonadota</taxon>
        <taxon>Alphaproteobacteria</taxon>
        <taxon>Acetobacterales</taxon>
        <taxon>Roseomonadaceae</taxon>
        <taxon>Siccirubricoccus</taxon>
    </lineage>
</organism>
<reference evidence="1 2" key="1">
    <citation type="submission" date="2021-12" db="EMBL/GenBank/DDBJ databases">
        <title>Siccirubricoccus leaddurans sp. nov., a high concentration Zn2+ tolerance bacterium.</title>
        <authorList>
            <person name="Cao Y."/>
        </authorList>
    </citation>
    <scope>NUCLEOTIDE SEQUENCE [LARGE SCALE GENOMIC DNA]</scope>
    <source>
        <strain evidence="1 2">KC 17139</strain>
    </source>
</reference>